<evidence type="ECO:0000256" key="6">
    <source>
        <dbReference type="ARBA" id="ARBA00023235"/>
    </source>
</evidence>
<evidence type="ECO:0000259" key="8">
    <source>
        <dbReference type="PROSITE" id="PS50072"/>
    </source>
</evidence>
<dbReference type="SUPFAM" id="SSF50891">
    <property type="entry name" value="Cyclophilin-like"/>
    <property type="match status" value="1"/>
</dbReference>
<dbReference type="CTD" id="8229713"/>
<dbReference type="STRING" id="121224.E0VLT6"/>
<keyword evidence="6 9" id="KW-0413">Isomerase</keyword>
<proteinExistence type="predicted"/>
<keyword evidence="4" id="KW-0677">Repeat</keyword>
<dbReference type="InterPro" id="IPR044666">
    <property type="entry name" value="Cyclophilin_A-like"/>
</dbReference>
<feature type="region of interest" description="Disordered" evidence="7">
    <location>
        <begin position="1"/>
        <end position="80"/>
    </location>
</feature>
<evidence type="ECO:0000256" key="4">
    <source>
        <dbReference type="ARBA" id="ARBA00022737"/>
    </source>
</evidence>
<dbReference type="InParanoid" id="E0VLT6"/>
<keyword evidence="3" id="KW-0853">WD repeat</keyword>
<dbReference type="Proteomes" id="UP000009046">
    <property type="component" value="Unassembled WGS sequence"/>
</dbReference>
<dbReference type="Gene3D" id="2.40.100.10">
    <property type="entry name" value="Cyclophilin-like"/>
    <property type="match status" value="1"/>
</dbReference>
<protein>
    <recommendedName>
        <fullName evidence="2">peptidylprolyl isomerase</fullName>
        <ecNumber evidence="2">5.2.1.8</ecNumber>
    </recommendedName>
</protein>
<dbReference type="eggNOG" id="KOG0882">
    <property type="taxonomic scope" value="Eukaryota"/>
</dbReference>
<evidence type="ECO:0000256" key="2">
    <source>
        <dbReference type="ARBA" id="ARBA00013194"/>
    </source>
</evidence>
<dbReference type="PRINTS" id="PR00153">
    <property type="entry name" value="CSAPPISMRASE"/>
</dbReference>
<accession>E0VLT6</accession>
<dbReference type="EMBL" id="AAZO01003401">
    <property type="status" value="NOT_ANNOTATED_CDS"/>
    <property type="molecule type" value="Genomic_DNA"/>
</dbReference>
<evidence type="ECO:0000256" key="5">
    <source>
        <dbReference type="ARBA" id="ARBA00023110"/>
    </source>
</evidence>
<keyword evidence="5" id="KW-0697">Rotamase</keyword>
<evidence type="ECO:0000256" key="7">
    <source>
        <dbReference type="SAM" id="MobiDB-lite"/>
    </source>
</evidence>
<reference evidence="10" key="3">
    <citation type="submission" date="2021-02" db="UniProtKB">
        <authorList>
            <consortium name="EnsemblMetazoa"/>
        </authorList>
    </citation>
    <scope>IDENTIFICATION</scope>
    <source>
        <strain evidence="10">USDA</strain>
    </source>
</reference>
<evidence type="ECO:0000313" key="9">
    <source>
        <dbReference type="EMBL" id="EEB14342.1"/>
    </source>
</evidence>
<dbReference type="VEuPathDB" id="VectorBase:PHUM293620"/>
<evidence type="ECO:0000256" key="1">
    <source>
        <dbReference type="ARBA" id="ARBA00000971"/>
    </source>
</evidence>
<evidence type="ECO:0000313" key="11">
    <source>
        <dbReference type="Proteomes" id="UP000009046"/>
    </source>
</evidence>
<dbReference type="FunFam" id="2.40.100.10:FF:000003">
    <property type="entry name" value="Peptidylprolyl isomerase domain and WD repeat-containing 1"/>
    <property type="match status" value="1"/>
</dbReference>
<dbReference type="EMBL" id="DS235281">
    <property type="protein sequence ID" value="EEB14342.1"/>
    <property type="molecule type" value="Genomic_DNA"/>
</dbReference>
<dbReference type="SUPFAM" id="SSF50978">
    <property type="entry name" value="WD40 repeat-like"/>
    <property type="match status" value="1"/>
</dbReference>
<dbReference type="AlphaFoldDB" id="E0VLT6"/>
<dbReference type="Pfam" id="PF00400">
    <property type="entry name" value="WD40"/>
    <property type="match status" value="1"/>
</dbReference>
<dbReference type="Gene3D" id="2.130.10.10">
    <property type="entry name" value="YVTN repeat-like/Quinoprotein amine dehydrogenase"/>
    <property type="match status" value="1"/>
</dbReference>
<dbReference type="InterPro" id="IPR015943">
    <property type="entry name" value="WD40/YVTN_repeat-like_dom_sf"/>
</dbReference>
<dbReference type="GeneID" id="8229713"/>
<comment type="catalytic activity">
    <reaction evidence="1">
        <text>[protein]-peptidylproline (omega=180) = [protein]-peptidylproline (omega=0)</text>
        <dbReference type="Rhea" id="RHEA:16237"/>
        <dbReference type="Rhea" id="RHEA-COMP:10747"/>
        <dbReference type="Rhea" id="RHEA-COMP:10748"/>
        <dbReference type="ChEBI" id="CHEBI:83833"/>
        <dbReference type="ChEBI" id="CHEBI:83834"/>
        <dbReference type="EC" id="5.2.1.8"/>
    </reaction>
</comment>
<keyword evidence="11" id="KW-1185">Reference proteome</keyword>
<dbReference type="OMA" id="GMVEYWR"/>
<dbReference type="HOGENOM" id="CLU_012062_31_0_1"/>
<evidence type="ECO:0000313" key="10">
    <source>
        <dbReference type="EnsemblMetazoa" id="PHUM293620-PA"/>
    </source>
</evidence>
<dbReference type="FunFam" id="2.130.10.10:FF:000471">
    <property type="entry name" value="Peptidylprolyl isomerase domain and WD repeat-containing protein"/>
    <property type="match status" value="1"/>
</dbReference>
<dbReference type="FunCoup" id="E0VLT6">
    <property type="interactions" value="1403"/>
</dbReference>
<dbReference type="GO" id="GO:0003755">
    <property type="term" value="F:peptidyl-prolyl cis-trans isomerase activity"/>
    <property type="evidence" value="ECO:0007669"/>
    <property type="project" value="UniProtKB-KW"/>
</dbReference>
<dbReference type="Pfam" id="PF00160">
    <property type="entry name" value="Pro_isomerase"/>
    <property type="match status" value="1"/>
</dbReference>
<organism>
    <name type="scientific">Pediculus humanus subsp. corporis</name>
    <name type="common">Body louse</name>
    <dbReference type="NCBI Taxonomy" id="121224"/>
    <lineage>
        <taxon>Eukaryota</taxon>
        <taxon>Metazoa</taxon>
        <taxon>Ecdysozoa</taxon>
        <taxon>Arthropoda</taxon>
        <taxon>Hexapoda</taxon>
        <taxon>Insecta</taxon>
        <taxon>Pterygota</taxon>
        <taxon>Neoptera</taxon>
        <taxon>Paraneoptera</taxon>
        <taxon>Psocodea</taxon>
        <taxon>Troctomorpha</taxon>
        <taxon>Phthiraptera</taxon>
        <taxon>Anoplura</taxon>
        <taxon>Pediculidae</taxon>
        <taxon>Pediculus</taxon>
    </lineage>
</organism>
<gene>
    <name evidence="10" type="primary">8229713</name>
    <name evidence="9" type="ORF">Phum_PHUM293620</name>
</gene>
<sequence>MSENTVLDNDQNSNPDSEDNFGPLPLVNDGQDLTEKNEKTDQGASENANKRKVEEHVDKVDDEEWVGPLPSEAASSMPTKKRKVLEHEHLYLNNLPWCETYEKSYMHRDVITHILCTKTDFIITASCDGHVKFWKKMDTDIEFVKHFRSHLSAINDMVVNSNGLFLCTISMDKSAKVFDVMNFDMINMMELNFVPYRAEWIHSPREPIFTIAISDMASTNICIYDGKGTNIPLLIIDNIHANPIVVMKYNVKYETVVSVDKSGIIEYWGTAKCDYQMPKFLKFESKLDTDLFEFAKNKTYPVDICFSKDGKKFATIALDRKIRVFRFLTGKLILIIDETLSRFTELQQTRQQLPNMEFGRRMAGERDLDKSEAIHLTNILFDESGNFILYGTLLGVKIINIITKTCVRILGKPENLRPLKIALFQGYGRRNKAAVTVELEASENPTLEAIKADPTLFCTAFKKNRFYMFTKRHPDDNNKNGDTDRDVFNEKPSKEDVISATESSGFQRVYENAIIHTEMGDIHIKLFVKEAPKTCENFCVHSKEGYFNGHIFHRVIKGFMIQTGDPTGTGTGGESIWGGEFEDEFHPKIKHDRPYTLSMANAGPNTNGSQFFITVIPTPWLDNKHTVFGRVFKGMEVVQNIGNVKCNPKTNKPYDDVRIVSISLK</sequence>
<dbReference type="GO" id="GO:0005634">
    <property type="term" value="C:nucleus"/>
    <property type="evidence" value="ECO:0007669"/>
    <property type="project" value="UniProtKB-ARBA"/>
</dbReference>
<dbReference type="EC" id="5.2.1.8" evidence="2"/>
<reference evidence="9" key="1">
    <citation type="submission" date="2007-04" db="EMBL/GenBank/DDBJ databases">
        <title>Annotation of Pediculus humanus corporis strain USDA.</title>
        <authorList>
            <person name="Kirkness E."/>
            <person name="Hannick L."/>
            <person name="Hass B."/>
            <person name="Bruggner R."/>
            <person name="Lawson D."/>
            <person name="Bidwell S."/>
            <person name="Joardar V."/>
            <person name="Caler E."/>
            <person name="Walenz B."/>
            <person name="Inman J."/>
            <person name="Schobel S."/>
            <person name="Galinsky K."/>
            <person name="Amedeo P."/>
            <person name="Strausberg R."/>
        </authorList>
    </citation>
    <scope>NUCLEOTIDE SEQUENCE</scope>
    <source>
        <strain evidence="9">USDA</strain>
    </source>
</reference>
<name>E0VLT6_PEDHC</name>
<feature type="compositionally biased region" description="Polar residues" evidence="7">
    <location>
        <begin position="1"/>
        <end position="15"/>
    </location>
</feature>
<dbReference type="SMART" id="SM00320">
    <property type="entry name" value="WD40"/>
    <property type="match status" value="4"/>
</dbReference>
<feature type="domain" description="PPIase cyclophilin-type" evidence="8">
    <location>
        <begin position="509"/>
        <end position="664"/>
    </location>
</feature>
<dbReference type="KEGG" id="phu:Phum_PHUM293620"/>
<dbReference type="InterPro" id="IPR029000">
    <property type="entry name" value="Cyclophilin-like_dom_sf"/>
</dbReference>
<dbReference type="InterPro" id="IPR036322">
    <property type="entry name" value="WD40_repeat_dom_sf"/>
</dbReference>
<dbReference type="EnsemblMetazoa" id="PHUM293620-RA">
    <property type="protein sequence ID" value="PHUM293620-PA"/>
    <property type="gene ID" value="PHUM293620"/>
</dbReference>
<dbReference type="RefSeq" id="XP_002427080.1">
    <property type="nucleotide sequence ID" value="XM_002427035.1"/>
</dbReference>
<feature type="compositionally biased region" description="Basic and acidic residues" evidence="7">
    <location>
        <begin position="48"/>
        <end position="59"/>
    </location>
</feature>
<dbReference type="OrthoDB" id="10264753at2759"/>
<dbReference type="InterPro" id="IPR002130">
    <property type="entry name" value="Cyclophilin-type_PPIase_dom"/>
</dbReference>
<dbReference type="PANTHER" id="PTHR45625">
    <property type="entry name" value="PEPTIDYL-PROLYL CIS-TRANS ISOMERASE-RELATED"/>
    <property type="match status" value="1"/>
</dbReference>
<evidence type="ECO:0000256" key="3">
    <source>
        <dbReference type="ARBA" id="ARBA00022574"/>
    </source>
</evidence>
<dbReference type="PROSITE" id="PS50072">
    <property type="entry name" value="CSA_PPIASE_2"/>
    <property type="match status" value="1"/>
</dbReference>
<dbReference type="PANTHER" id="PTHR45625:SF4">
    <property type="entry name" value="PEPTIDYLPROLYL ISOMERASE DOMAIN AND WD REPEAT-CONTAINING PROTEIN 1"/>
    <property type="match status" value="1"/>
</dbReference>
<dbReference type="InterPro" id="IPR001680">
    <property type="entry name" value="WD40_rpt"/>
</dbReference>
<reference evidence="9" key="2">
    <citation type="submission" date="2007-04" db="EMBL/GenBank/DDBJ databases">
        <title>The genome of the human body louse.</title>
        <authorList>
            <consortium name="The Human Body Louse Genome Consortium"/>
            <person name="Kirkness E."/>
            <person name="Walenz B."/>
            <person name="Hass B."/>
            <person name="Bruggner R."/>
            <person name="Strausberg R."/>
        </authorList>
    </citation>
    <scope>NUCLEOTIDE SEQUENCE</scope>
    <source>
        <strain evidence="9">USDA</strain>
    </source>
</reference>